<evidence type="ECO:0000313" key="2">
    <source>
        <dbReference type="Proteomes" id="UP000277204"/>
    </source>
</evidence>
<dbReference type="Proteomes" id="UP000277204">
    <property type="component" value="Unassembled WGS sequence"/>
</dbReference>
<dbReference type="Gene3D" id="1.10.418.10">
    <property type="entry name" value="Calponin-like domain"/>
    <property type="match status" value="1"/>
</dbReference>
<dbReference type="EMBL" id="UZAI01000099">
    <property type="protein sequence ID" value="VDO48521.1"/>
    <property type="molecule type" value="Genomic_DNA"/>
</dbReference>
<organism evidence="1 2">
    <name type="scientific">Schistosoma margrebowiei</name>
    <dbReference type="NCBI Taxonomy" id="48269"/>
    <lineage>
        <taxon>Eukaryota</taxon>
        <taxon>Metazoa</taxon>
        <taxon>Spiralia</taxon>
        <taxon>Lophotrochozoa</taxon>
        <taxon>Platyhelminthes</taxon>
        <taxon>Trematoda</taxon>
        <taxon>Digenea</taxon>
        <taxon>Strigeidida</taxon>
        <taxon>Schistosomatoidea</taxon>
        <taxon>Schistosomatidae</taxon>
        <taxon>Schistosoma</taxon>
    </lineage>
</organism>
<dbReference type="SUPFAM" id="SSF116907">
    <property type="entry name" value="Hook domain"/>
    <property type="match status" value="1"/>
</dbReference>
<name>A0A183L9Q5_9TREM</name>
<dbReference type="AlphaFoldDB" id="A0A183L9Q5"/>
<keyword evidence="2" id="KW-1185">Reference proteome</keyword>
<protein>
    <submittedName>
        <fullName evidence="1">Uncharacterized protein</fullName>
    </submittedName>
</protein>
<sequence>MKSDLLLWAQLFNQSSNDILPEQLTDGLLLNTIFGIIDERIDPDDRLCKTVTCVKDRLMNWKVIIQNLRNYYLQSNNRVSGSTDLTTSYIHRHISSS</sequence>
<proteinExistence type="predicted"/>
<gene>
    <name evidence="1" type="ORF">SMRZ_LOCUS530</name>
</gene>
<reference evidence="1 2" key="1">
    <citation type="submission" date="2018-11" db="EMBL/GenBank/DDBJ databases">
        <authorList>
            <consortium name="Pathogen Informatics"/>
        </authorList>
    </citation>
    <scope>NUCLEOTIDE SEQUENCE [LARGE SCALE GENOMIC DNA]</scope>
    <source>
        <strain evidence="1 2">Zambia</strain>
    </source>
</reference>
<dbReference type="InterPro" id="IPR036872">
    <property type="entry name" value="CH_dom_sf"/>
</dbReference>
<accession>A0A183L9Q5</accession>
<evidence type="ECO:0000313" key="1">
    <source>
        <dbReference type="EMBL" id="VDO48521.1"/>
    </source>
</evidence>